<dbReference type="SUPFAM" id="SSF52151">
    <property type="entry name" value="FabD/lysophospholipase-like"/>
    <property type="match status" value="1"/>
</dbReference>
<feature type="active site" description="Nucleophile" evidence="4">
    <location>
        <position position="48"/>
    </location>
</feature>
<dbReference type="Gene3D" id="3.40.1090.10">
    <property type="entry name" value="Cytosolic phospholipase A2 catalytic domain"/>
    <property type="match status" value="2"/>
</dbReference>
<keyword evidence="7" id="KW-1185">Reference proteome</keyword>
<reference evidence="6 7" key="1">
    <citation type="journal article" date="2019" name="Emerg. Microbes Infect.">
        <title>Comprehensive subspecies identification of 175 nontuberculous mycobacteria species based on 7547 genomic profiles.</title>
        <authorList>
            <person name="Matsumoto Y."/>
            <person name="Kinjo T."/>
            <person name="Motooka D."/>
            <person name="Nabeya D."/>
            <person name="Jung N."/>
            <person name="Uechi K."/>
            <person name="Horii T."/>
            <person name="Iida T."/>
            <person name="Fujita J."/>
            <person name="Nakamura S."/>
        </authorList>
    </citation>
    <scope>NUCLEOTIDE SEQUENCE [LARGE SCALE GENOMIC DNA]</scope>
    <source>
        <strain evidence="6 7">JCM 12272</strain>
    </source>
</reference>
<feature type="short sequence motif" description="GXGXXG" evidence="4">
    <location>
        <begin position="11"/>
        <end position="16"/>
    </location>
</feature>
<dbReference type="PANTHER" id="PTHR14226:SF57">
    <property type="entry name" value="BLR7027 PROTEIN"/>
    <property type="match status" value="1"/>
</dbReference>
<dbReference type="RefSeq" id="WP_163668289.1">
    <property type="nucleotide sequence ID" value="NZ_AP022565.1"/>
</dbReference>
<evidence type="ECO:0000256" key="1">
    <source>
        <dbReference type="ARBA" id="ARBA00022801"/>
    </source>
</evidence>
<dbReference type="EMBL" id="AP022565">
    <property type="protein sequence ID" value="BBX29676.1"/>
    <property type="molecule type" value="Genomic_DNA"/>
</dbReference>
<evidence type="ECO:0000313" key="6">
    <source>
        <dbReference type="EMBL" id="BBX29676.1"/>
    </source>
</evidence>
<evidence type="ECO:0000259" key="5">
    <source>
        <dbReference type="PROSITE" id="PS51635"/>
    </source>
</evidence>
<feature type="domain" description="PNPLA" evidence="5">
    <location>
        <begin position="7"/>
        <end position="205"/>
    </location>
</feature>
<gene>
    <name evidence="6" type="ORF">MALV_48010</name>
</gene>
<dbReference type="GO" id="GO:0016042">
    <property type="term" value="P:lipid catabolic process"/>
    <property type="evidence" value="ECO:0007669"/>
    <property type="project" value="UniProtKB-UniRule"/>
</dbReference>
<dbReference type="KEGG" id="malv:MALV_48010"/>
<protein>
    <submittedName>
        <fullName evidence="6">Phospholipase</fullName>
    </submittedName>
</protein>
<keyword evidence="1 4" id="KW-0378">Hydrolase</keyword>
<feature type="short sequence motif" description="GXSXG" evidence="4">
    <location>
        <begin position="46"/>
        <end position="50"/>
    </location>
</feature>
<evidence type="ECO:0000256" key="2">
    <source>
        <dbReference type="ARBA" id="ARBA00022963"/>
    </source>
</evidence>
<name>A0A6N4UX63_9MYCO</name>
<dbReference type="Pfam" id="PF01734">
    <property type="entry name" value="Patatin"/>
    <property type="match status" value="1"/>
</dbReference>
<evidence type="ECO:0000313" key="7">
    <source>
        <dbReference type="Proteomes" id="UP000466906"/>
    </source>
</evidence>
<dbReference type="GO" id="GO:0016787">
    <property type="term" value="F:hydrolase activity"/>
    <property type="evidence" value="ECO:0007669"/>
    <property type="project" value="UniProtKB-UniRule"/>
</dbReference>
<keyword evidence="3 4" id="KW-0443">Lipid metabolism</keyword>
<feature type="active site" description="Proton acceptor" evidence="4">
    <location>
        <position position="191"/>
    </location>
</feature>
<dbReference type="InterPro" id="IPR050301">
    <property type="entry name" value="NTE"/>
</dbReference>
<dbReference type="Proteomes" id="UP000466906">
    <property type="component" value="Chromosome"/>
</dbReference>
<proteinExistence type="predicted"/>
<dbReference type="PROSITE" id="PS51635">
    <property type="entry name" value="PNPLA"/>
    <property type="match status" value="1"/>
</dbReference>
<evidence type="ECO:0000256" key="3">
    <source>
        <dbReference type="ARBA" id="ARBA00023098"/>
    </source>
</evidence>
<dbReference type="AlphaFoldDB" id="A0A6N4UX63"/>
<dbReference type="InterPro" id="IPR002641">
    <property type="entry name" value="PNPLA_dom"/>
</dbReference>
<feature type="short sequence motif" description="DGA/G" evidence="4">
    <location>
        <begin position="191"/>
        <end position="193"/>
    </location>
</feature>
<organism evidence="6 7">
    <name type="scientific">Mycolicibacterium alvei</name>
    <dbReference type="NCBI Taxonomy" id="67081"/>
    <lineage>
        <taxon>Bacteria</taxon>
        <taxon>Bacillati</taxon>
        <taxon>Actinomycetota</taxon>
        <taxon>Actinomycetes</taxon>
        <taxon>Mycobacteriales</taxon>
        <taxon>Mycobacteriaceae</taxon>
        <taxon>Mycolicibacterium</taxon>
    </lineage>
</organism>
<evidence type="ECO:0000256" key="4">
    <source>
        <dbReference type="PROSITE-ProRule" id="PRU01161"/>
    </source>
</evidence>
<accession>A0A6N4UX63</accession>
<dbReference type="PANTHER" id="PTHR14226">
    <property type="entry name" value="NEUROPATHY TARGET ESTERASE/SWISS CHEESE D.MELANOGASTER"/>
    <property type="match status" value="1"/>
</dbReference>
<sequence length="285" mass="28890">MTSKRALVLAGGGIAGIAWETGILQGIADASPETADALLASDVLVGTSAGSTVSAQLGSGLSLAELFELQVGTASAELDPGVGIDNVTDLFVKAMLTPNTTKAQKLQGIGAVALRTDTIGPAVRRKVIEARLPSHDWPDRVLRISAIDIDTGELVTLNSDSGASLVDAVTASCAVPGVWPVVTIDGRRFMDGGIGSVVNMVLAADCDTAVALVPQGRSTPSPFGAGAAEEVDGFDGRSFGIFADDDALAAFGKNPLDPACRVPSAHAGRAQGRRVAAEVAEFLAG</sequence>
<dbReference type="InterPro" id="IPR016035">
    <property type="entry name" value="Acyl_Trfase/lysoPLipase"/>
</dbReference>
<keyword evidence="2 4" id="KW-0442">Lipid degradation</keyword>